<evidence type="ECO:0000313" key="2">
    <source>
        <dbReference type="EMBL" id="SKB42305.1"/>
    </source>
</evidence>
<gene>
    <name evidence="2" type="ORF">SAMN06295920_102491</name>
</gene>
<feature type="transmembrane region" description="Helical" evidence="1">
    <location>
        <begin position="31"/>
        <end position="50"/>
    </location>
</feature>
<feature type="transmembrane region" description="Helical" evidence="1">
    <location>
        <begin position="361"/>
        <end position="382"/>
    </location>
</feature>
<evidence type="ECO:0000313" key="3">
    <source>
        <dbReference type="Proteomes" id="UP000189818"/>
    </source>
</evidence>
<dbReference type="PANTHER" id="PTHR32309:SF13">
    <property type="entry name" value="FERRIC ENTEROBACTIN TRANSPORT PROTEIN FEPE"/>
    <property type="match status" value="1"/>
</dbReference>
<accession>A0A1T5B564</accession>
<dbReference type="AlphaFoldDB" id="A0A1T5B564"/>
<proteinExistence type="predicted"/>
<name>A0A1T5B564_9SPHN</name>
<dbReference type="STRING" id="439228.SAMN06295920_102491"/>
<dbReference type="Proteomes" id="UP000189818">
    <property type="component" value="Unassembled WGS sequence"/>
</dbReference>
<dbReference type="PANTHER" id="PTHR32309">
    <property type="entry name" value="TYROSINE-PROTEIN KINASE"/>
    <property type="match status" value="1"/>
</dbReference>
<keyword evidence="1" id="KW-0472">Membrane</keyword>
<dbReference type="OrthoDB" id="1523414at2"/>
<dbReference type="EMBL" id="FUYM01000002">
    <property type="protein sequence ID" value="SKB42305.1"/>
    <property type="molecule type" value="Genomic_DNA"/>
</dbReference>
<evidence type="ECO:0000256" key="1">
    <source>
        <dbReference type="SAM" id="Phobius"/>
    </source>
</evidence>
<dbReference type="InterPro" id="IPR050445">
    <property type="entry name" value="Bact_polysacc_biosynth/exp"/>
</dbReference>
<keyword evidence="3" id="KW-1185">Reference proteome</keyword>
<protein>
    <submittedName>
        <fullName evidence="2">Capsular polysaccharide transport system permease protein</fullName>
    </submittedName>
</protein>
<dbReference type="GO" id="GO:0004713">
    <property type="term" value="F:protein tyrosine kinase activity"/>
    <property type="evidence" value="ECO:0007669"/>
    <property type="project" value="TreeGrafter"/>
</dbReference>
<dbReference type="GO" id="GO:0005886">
    <property type="term" value="C:plasma membrane"/>
    <property type="evidence" value="ECO:0007669"/>
    <property type="project" value="TreeGrafter"/>
</dbReference>
<reference evidence="3" key="1">
    <citation type="submission" date="2017-02" db="EMBL/GenBank/DDBJ databases">
        <authorList>
            <person name="Varghese N."/>
            <person name="Submissions S."/>
        </authorList>
    </citation>
    <scope>NUCLEOTIDE SEQUENCE [LARGE SCALE GENOMIC DNA]</scope>
    <source>
        <strain evidence="3">UM2</strain>
    </source>
</reference>
<keyword evidence="1" id="KW-0812">Transmembrane</keyword>
<keyword evidence="1" id="KW-1133">Transmembrane helix</keyword>
<sequence>MHGIIKPHASQEAAEQRWPDMLRGWAYRNKWFVLVVLVPTLLVAAYYYVFASDQYQSEAHFIVRTADSSPMPSMGFSQLLGIGGGASQSRSEAMSVNDYLDSQQAVNLLNQRANLVERFRRPEADIATRLWFSQPTPEMLMRYYRKQVDVRFNQETGITTLRVRSFRPEDSYAIINQLLGMGEERVNMLNRRSQTDALKNARRQLGEAEQGLFDIQRQLTAFRQQRGDIDPEVSGKTQLSLIATLQGQLTTARAQLSAMQGIIAPTSPQYVAVAARVRALEAQVAGQAGKLTAGGGSTAARLGNYQDLQIRQEFAAKRYEVAAANLEKARDAAMKQQLYIVRVVDPNMPVKSEFPERGKMLLTVFLSLMIAYGIGWLLVAGVREHSL</sequence>
<organism evidence="2 3">
    <name type="scientific">Rhizorhabdus histidinilytica</name>
    <dbReference type="NCBI Taxonomy" id="439228"/>
    <lineage>
        <taxon>Bacteria</taxon>
        <taxon>Pseudomonadati</taxon>
        <taxon>Pseudomonadota</taxon>
        <taxon>Alphaproteobacteria</taxon>
        <taxon>Sphingomonadales</taxon>
        <taxon>Sphingomonadaceae</taxon>
        <taxon>Rhizorhabdus</taxon>
    </lineage>
</organism>
<dbReference type="RefSeq" id="WP_079647222.1">
    <property type="nucleotide sequence ID" value="NZ_FUYM01000002.1"/>
</dbReference>